<protein>
    <submittedName>
        <fullName evidence="2">Uncharacterized protein</fullName>
    </submittedName>
</protein>
<organism evidence="2 3">
    <name type="scientific">Truncatella angustata</name>
    <dbReference type="NCBI Taxonomy" id="152316"/>
    <lineage>
        <taxon>Eukaryota</taxon>
        <taxon>Fungi</taxon>
        <taxon>Dikarya</taxon>
        <taxon>Ascomycota</taxon>
        <taxon>Pezizomycotina</taxon>
        <taxon>Sordariomycetes</taxon>
        <taxon>Xylariomycetidae</taxon>
        <taxon>Amphisphaeriales</taxon>
        <taxon>Sporocadaceae</taxon>
        <taxon>Truncatella</taxon>
    </lineage>
</organism>
<reference evidence="2" key="1">
    <citation type="journal article" date="2021" name="Nat. Commun.">
        <title>Genetic determinants of endophytism in the Arabidopsis root mycobiome.</title>
        <authorList>
            <person name="Mesny F."/>
            <person name="Miyauchi S."/>
            <person name="Thiergart T."/>
            <person name="Pickel B."/>
            <person name="Atanasova L."/>
            <person name="Karlsson M."/>
            <person name="Huettel B."/>
            <person name="Barry K.W."/>
            <person name="Haridas S."/>
            <person name="Chen C."/>
            <person name="Bauer D."/>
            <person name="Andreopoulos W."/>
            <person name="Pangilinan J."/>
            <person name="LaButti K."/>
            <person name="Riley R."/>
            <person name="Lipzen A."/>
            <person name="Clum A."/>
            <person name="Drula E."/>
            <person name="Henrissat B."/>
            <person name="Kohler A."/>
            <person name="Grigoriev I.V."/>
            <person name="Martin F.M."/>
            <person name="Hacquard S."/>
        </authorList>
    </citation>
    <scope>NUCLEOTIDE SEQUENCE</scope>
    <source>
        <strain evidence="2">MPI-SDFR-AT-0073</strain>
    </source>
</reference>
<accession>A0A9P8UJQ0</accession>
<name>A0A9P8UJQ0_9PEZI</name>
<evidence type="ECO:0000313" key="2">
    <source>
        <dbReference type="EMBL" id="KAH6653424.1"/>
    </source>
</evidence>
<keyword evidence="1" id="KW-1133">Transmembrane helix</keyword>
<sequence length="187" mass="20383">MESLSVAEGNQTTVPALSYYSNTVLGNMNNQDVVTGLLIGLVIGVAMLVLLLGILLTLFLLGTRSASIFSADKHKLSKVTGPGDCSFGPPSNAYREEQLSSQPTILHQPPADLLVHPVYRSGYWQGNSPNLTASDIEQIKVPQSLKPGHWDDLQWLTASALRLCQWVDMDVRALGWVYGVVFVSNMK</sequence>
<comment type="caution">
    <text evidence="2">The sequence shown here is derived from an EMBL/GenBank/DDBJ whole genome shotgun (WGS) entry which is preliminary data.</text>
</comment>
<dbReference type="AlphaFoldDB" id="A0A9P8UJQ0"/>
<dbReference type="EMBL" id="JAGPXC010000005">
    <property type="protein sequence ID" value="KAH6653424.1"/>
    <property type="molecule type" value="Genomic_DNA"/>
</dbReference>
<dbReference type="GeneID" id="70129151"/>
<keyword evidence="3" id="KW-1185">Reference proteome</keyword>
<keyword evidence="1" id="KW-0472">Membrane</keyword>
<proteinExistence type="predicted"/>
<keyword evidence="1" id="KW-0812">Transmembrane</keyword>
<gene>
    <name evidence="2" type="ORF">BKA67DRAFT_537108</name>
</gene>
<dbReference type="Proteomes" id="UP000758603">
    <property type="component" value="Unassembled WGS sequence"/>
</dbReference>
<feature type="transmembrane region" description="Helical" evidence="1">
    <location>
        <begin position="37"/>
        <end position="61"/>
    </location>
</feature>
<evidence type="ECO:0000256" key="1">
    <source>
        <dbReference type="SAM" id="Phobius"/>
    </source>
</evidence>
<evidence type="ECO:0000313" key="3">
    <source>
        <dbReference type="Proteomes" id="UP000758603"/>
    </source>
</evidence>
<dbReference type="RefSeq" id="XP_045957701.1">
    <property type="nucleotide sequence ID" value="XM_046100259.1"/>
</dbReference>